<evidence type="ECO:0000313" key="1">
    <source>
        <dbReference type="EMBL" id="CAG8636422.1"/>
    </source>
</evidence>
<keyword evidence="2" id="KW-1185">Reference proteome</keyword>
<evidence type="ECO:0000313" key="2">
    <source>
        <dbReference type="Proteomes" id="UP000789706"/>
    </source>
</evidence>
<dbReference type="Proteomes" id="UP000789706">
    <property type="component" value="Unassembled WGS sequence"/>
</dbReference>
<comment type="caution">
    <text evidence="1">The sequence shown here is derived from an EMBL/GenBank/DDBJ whole genome shotgun (WGS) entry which is preliminary data.</text>
</comment>
<accession>A0A9N9DDY9</accession>
<dbReference type="AlphaFoldDB" id="A0A9N9DDY9"/>
<name>A0A9N9DDY9_9GLOM</name>
<organism evidence="1 2">
    <name type="scientific">Diversispora eburnea</name>
    <dbReference type="NCBI Taxonomy" id="1213867"/>
    <lineage>
        <taxon>Eukaryota</taxon>
        <taxon>Fungi</taxon>
        <taxon>Fungi incertae sedis</taxon>
        <taxon>Mucoromycota</taxon>
        <taxon>Glomeromycotina</taxon>
        <taxon>Glomeromycetes</taxon>
        <taxon>Diversisporales</taxon>
        <taxon>Diversisporaceae</taxon>
        <taxon>Diversispora</taxon>
    </lineage>
</organism>
<sequence>IIDMTLRKAEVLEKNNQQSMIYPVEKLETYPSIVGIECSKEEITAFLEDGRKAFFAGCGSGVVFKYFGEDSSDFFTDFNFYFLFLAEVGLLAVWEVVCSVRVVISSGSLLTEYLVLAEVRRV</sequence>
<proteinExistence type="predicted"/>
<reference evidence="1" key="1">
    <citation type="submission" date="2021-06" db="EMBL/GenBank/DDBJ databases">
        <authorList>
            <person name="Kallberg Y."/>
            <person name="Tangrot J."/>
            <person name="Rosling A."/>
        </authorList>
    </citation>
    <scope>NUCLEOTIDE SEQUENCE</scope>
    <source>
        <strain evidence="1">AZ414A</strain>
    </source>
</reference>
<protein>
    <submittedName>
        <fullName evidence="1">3913_t:CDS:1</fullName>
    </submittedName>
</protein>
<gene>
    <name evidence="1" type="ORF">DEBURN_LOCUS10990</name>
</gene>
<feature type="non-terminal residue" evidence="1">
    <location>
        <position position="122"/>
    </location>
</feature>
<dbReference type="EMBL" id="CAJVPK010004408">
    <property type="protein sequence ID" value="CAG8636422.1"/>
    <property type="molecule type" value="Genomic_DNA"/>
</dbReference>
<dbReference type="OrthoDB" id="2431078at2759"/>